<feature type="transmembrane region" description="Helical" evidence="1">
    <location>
        <begin position="52"/>
        <end position="70"/>
    </location>
</feature>
<keyword evidence="1" id="KW-1133">Transmembrane helix</keyword>
<comment type="caution">
    <text evidence="2">The sequence shown here is derived from an EMBL/GenBank/DDBJ whole genome shotgun (WGS) entry which is preliminary data.</text>
</comment>
<dbReference type="AlphaFoldDB" id="A0A921KBJ0"/>
<feature type="transmembrane region" description="Helical" evidence="1">
    <location>
        <begin position="12"/>
        <end position="32"/>
    </location>
</feature>
<name>A0A921KBJ0_SPOPS</name>
<gene>
    <name evidence="2" type="ORF">K8V56_01320</name>
</gene>
<keyword evidence="1" id="KW-0812">Transmembrane</keyword>
<protein>
    <submittedName>
        <fullName evidence="2">Uncharacterized protein</fullName>
    </submittedName>
</protein>
<sequence length="128" mass="14382">MNKLKRVIVLKWYSICLAIGSIAYGMYLQIYPISISHNVSYEIITNVLGSEWLASLLVIFGLAKLLFIGINHDRGRLIALSGLIFLWTLVAVGFYIQHINGHINSGWIVCAIIIFQAMGISQRGNFNR</sequence>
<reference evidence="2" key="1">
    <citation type="journal article" date="2021" name="PeerJ">
        <title>Extensive microbial diversity within the chicken gut microbiome revealed by metagenomics and culture.</title>
        <authorList>
            <person name="Gilroy R."/>
            <person name="Ravi A."/>
            <person name="Getino M."/>
            <person name="Pursley I."/>
            <person name="Horton D.L."/>
            <person name="Alikhan N.F."/>
            <person name="Baker D."/>
            <person name="Gharbi K."/>
            <person name="Hall N."/>
            <person name="Watson M."/>
            <person name="Adriaenssens E.M."/>
            <person name="Foster-Nyarko E."/>
            <person name="Jarju S."/>
            <person name="Secka A."/>
            <person name="Antonio M."/>
            <person name="Oren A."/>
            <person name="Chaudhuri R.R."/>
            <person name="La Ragione R."/>
            <person name="Hildebrand F."/>
            <person name="Pallen M.J."/>
        </authorList>
    </citation>
    <scope>NUCLEOTIDE SEQUENCE</scope>
    <source>
        <strain evidence="2">CHK171-7178</strain>
    </source>
</reference>
<evidence type="ECO:0000256" key="1">
    <source>
        <dbReference type="SAM" id="Phobius"/>
    </source>
</evidence>
<dbReference type="EMBL" id="DYWT01000020">
    <property type="protein sequence ID" value="HJF30402.1"/>
    <property type="molecule type" value="Genomic_DNA"/>
</dbReference>
<feature type="transmembrane region" description="Helical" evidence="1">
    <location>
        <begin position="77"/>
        <end position="96"/>
    </location>
</feature>
<evidence type="ECO:0000313" key="2">
    <source>
        <dbReference type="EMBL" id="HJF30402.1"/>
    </source>
</evidence>
<dbReference type="Proteomes" id="UP000698173">
    <property type="component" value="Unassembled WGS sequence"/>
</dbReference>
<reference evidence="2" key="2">
    <citation type="submission" date="2021-09" db="EMBL/GenBank/DDBJ databases">
        <authorList>
            <person name="Gilroy R."/>
        </authorList>
    </citation>
    <scope>NUCLEOTIDE SEQUENCE</scope>
    <source>
        <strain evidence="2">CHK171-7178</strain>
    </source>
</reference>
<organism evidence="2 3">
    <name type="scientific">Sporosarcina psychrophila</name>
    <name type="common">Bacillus psychrophilus</name>
    <dbReference type="NCBI Taxonomy" id="1476"/>
    <lineage>
        <taxon>Bacteria</taxon>
        <taxon>Bacillati</taxon>
        <taxon>Bacillota</taxon>
        <taxon>Bacilli</taxon>
        <taxon>Bacillales</taxon>
        <taxon>Caryophanaceae</taxon>
        <taxon>Sporosarcina</taxon>
    </lineage>
</organism>
<accession>A0A921KBJ0</accession>
<keyword evidence="1" id="KW-0472">Membrane</keyword>
<evidence type="ECO:0000313" key="3">
    <source>
        <dbReference type="Proteomes" id="UP000698173"/>
    </source>
</evidence>
<feature type="transmembrane region" description="Helical" evidence="1">
    <location>
        <begin position="102"/>
        <end position="120"/>
    </location>
</feature>
<proteinExistence type="predicted"/>